<gene>
    <name evidence="2" type="ORF">H4F45_20545</name>
</gene>
<evidence type="ECO:0000259" key="1">
    <source>
        <dbReference type="Pfam" id="PF22596"/>
    </source>
</evidence>
<accession>A0AAE3BHK0</accession>
<dbReference type="PANTHER" id="PTHR32305">
    <property type="match status" value="1"/>
</dbReference>
<feature type="non-terminal residue" evidence="2">
    <location>
        <position position="1"/>
    </location>
</feature>
<sequence>YLGDAANEEVYCELRYQGQLFDAETGLYYNRHRYFDPDTAQYLSSDPIGMLGGIRPQAYVHNPLTRVDPLGLTPKETVTYRGDSRDPNTIFNEGFQPLGDSNDLFKHASDNTSPPSNFISTSKSPEVAAEFGSQLYTESGYAYAIKSNNGIDVNSALGKATPFPRELEVAIPGGVKPENVLGVTPVNADGTFGNYSILNPKHYGW</sequence>
<dbReference type="Pfam" id="PF22596">
    <property type="entry name" value="Scabin-like"/>
    <property type="match status" value="1"/>
</dbReference>
<dbReference type="AlphaFoldDB" id="A0AAE3BHK0"/>
<reference evidence="2" key="1">
    <citation type="submission" date="2020-07" db="EMBL/GenBank/DDBJ databases">
        <title>A pangenomic view of the genus Pectobacterium provides insights into genome organization, phylogeny, and virulence.</title>
        <authorList>
            <person name="Jonkheer E."/>
            <person name="Brankovics B."/>
            <person name="Houwers I."/>
            <person name="Van Der Wolf J."/>
            <person name="Bonants P."/>
            <person name="Vreeburg R."/>
            <person name="Bollema R."/>
            <person name="De Haan J."/>
            <person name="Berke L."/>
            <person name="De Ridder D."/>
            <person name="Smit S."/>
            <person name="Van Der Lee T.A.J."/>
        </authorList>
    </citation>
    <scope>NUCLEOTIDE SEQUENCE</scope>
    <source>
        <strain evidence="2">NAK:433</strain>
    </source>
</reference>
<dbReference type="InterPro" id="IPR054695">
    <property type="entry name" value="Pierisin-like_dom"/>
</dbReference>
<feature type="domain" description="Pierisin-like" evidence="1">
    <location>
        <begin position="80"/>
        <end position="200"/>
    </location>
</feature>
<evidence type="ECO:0000313" key="3">
    <source>
        <dbReference type="Proteomes" id="UP000768524"/>
    </source>
</evidence>
<name>A0AAE3BHK0_9GAMM</name>
<dbReference type="InterPro" id="IPR022385">
    <property type="entry name" value="Rhs_assc_core"/>
</dbReference>
<dbReference type="PANTHER" id="PTHR32305:SF15">
    <property type="entry name" value="PROTEIN RHSA-RELATED"/>
    <property type="match status" value="1"/>
</dbReference>
<dbReference type="Proteomes" id="UP000768524">
    <property type="component" value="Unassembled WGS sequence"/>
</dbReference>
<dbReference type="Gene3D" id="3.90.210.10">
    <property type="entry name" value="Heat-Labile Enterotoxin, subunit A"/>
    <property type="match status" value="1"/>
</dbReference>
<dbReference type="InterPro" id="IPR050708">
    <property type="entry name" value="T6SS_VgrG/RHS"/>
</dbReference>
<comment type="caution">
    <text evidence="2">The sequence shown here is derived from an EMBL/GenBank/DDBJ whole genome shotgun (WGS) entry which is preliminary data.</text>
</comment>
<dbReference type="NCBIfam" id="TIGR03696">
    <property type="entry name" value="Rhs_assc_core"/>
    <property type="match status" value="1"/>
</dbReference>
<dbReference type="RefSeq" id="WP_275899812.1">
    <property type="nucleotide sequence ID" value="NZ_JACGEP010000101.1"/>
</dbReference>
<dbReference type="EMBL" id="JACGEP010000101">
    <property type="protein sequence ID" value="MBN3053800.1"/>
    <property type="molecule type" value="Genomic_DNA"/>
</dbReference>
<dbReference type="Gene3D" id="2.180.10.10">
    <property type="entry name" value="RHS repeat-associated core"/>
    <property type="match status" value="1"/>
</dbReference>
<protein>
    <recommendedName>
        <fullName evidence="1">Pierisin-like domain-containing protein</fullName>
    </recommendedName>
</protein>
<dbReference type="SUPFAM" id="SSF56399">
    <property type="entry name" value="ADP-ribosylation"/>
    <property type="match status" value="1"/>
</dbReference>
<dbReference type="PRINTS" id="PR00394">
    <property type="entry name" value="RHSPROTEIN"/>
</dbReference>
<evidence type="ECO:0000313" key="2">
    <source>
        <dbReference type="EMBL" id="MBN3053800.1"/>
    </source>
</evidence>
<organism evidence="2 3">
    <name type="scientific">Pectobacterium brasiliense</name>
    <dbReference type="NCBI Taxonomy" id="180957"/>
    <lineage>
        <taxon>Bacteria</taxon>
        <taxon>Pseudomonadati</taxon>
        <taxon>Pseudomonadota</taxon>
        <taxon>Gammaproteobacteria</taxon>
        <taxon>Enterobacterales</taxon>
        <taxon>Pectobacteriaceae</taxon>
        <taxon>Pectobacterium</taxon>
    </lineage>
</organism>
<proteinExistence type="predicted"/>